<dbReference type="Pfam" id="PF04182">
    <property type="entry name" value="B-block_TFIIIC"/>
    <property type="match status" value="1"/>
</dbReference>
<name>A0A165E601_9APHY</name>
<feature type="compositionally biased region" description="Basic and acidic residues" evidence="7">
    <location>
        <begin position="565"/>
        <end position="576"/>
    </location>
</feature>
<dbReference type="FunCoup" id="A0A165E601">
    <property type="interactions" value="4"/>
</dbReference>
<keyword evidence="11" id="KW-1185">Reference proteome</keyword>
<dbReference type="CDD" id="cd16169">
    <property type="entry name" value="Tau138_eWH"/>
    <property type="match status" value="1"/>
</dbReference>
<feature type="compositionally biased region" description="Basic residues" evidence="7">
    <location>
        <begin position="590"/>
        <end position="599"/>
    </location>
</feature>
<dbReference type="GO" id="GO:0042791">
    <property type="term" value="P:5S class rRNA transcription by RNA polymerase III"/>
    <property type="evidence" value="ECO:0007669"/>
    <property type="project" value="TreeGrafter"/>
</dbReference>
<dbReference type="GO" id="GO:0006384">
    <property type="term" value="P:transcription initiation at RNA polymerase III promoter"/>
    <property type="evidence" value="ECO:0007669"/>
    <property type="project" value="InterPro"/>
</dbReference>
<feature type="compositionally biased region" description="Basic and acidic residues" evidence="7">
    <location>
        <begin position="934"/>
        <end position="944"/>
    </location>
</feature>
<comment type="subcellular location">
    <subcellularLocation>
        <location evidence="1">Nucleus</location>
    </subcellularLocation>
</comment>
<feature type="region of interest" description="Disordered" evidence="7">
    <location>
        <begin position="910"/>
        <end position="951"/>
    </location>
</feature>
<keyword evidence="5" id="KW-0539">Nucleus</keyword>
<evidence type="ECO:0000259" key="9">
    <source>
        <dbReference type="Pfam" id="PF20222"/>
    </source>
</evidence>
<dbReference type="SMART" id="SM00384">
    <property type="entry name" value="AT_hook"/>
    <property type="match status" value="4"/>
</dbReference>
<dbReference type="InterPro" id="IPR036390">
    <property type="entry name" value="WH_DNA-bd_sf"/>
</dbReference>
<evidence type="ECO:0000256" key="6">
    <source>
        <dbReference type="SAM" id="Coils"/>
    </source>
</evidence>
<keyword evidence="3" id="KW-0238">DNA-binding</keyword>
<feature type="domain" description="B-block binding subunit of TFIIIC" evidence="8">
    <location>
        <begin position="152"/>
        <end position="217"/>
    </location>
</feature>
<feature type="coiled-coil region" evidence="6">
    <location>
        <begin position="1499"/>
        <end position="1526"/>
    </location>
</feature>
<dbReference type="PANTHER" id="PTHR15180:SF1">
    <property type="entry name" value="GENERAL TRANSCRIPTION FACTOR 3C POLYPEPTIDE 1"/>
    <property type="match status" value="1"/>
</dbReference>
<dbReference type="STRING" id="1314785.A0A165E601"/>
<dbReference type="InterPro" id="IPR017956">
    <property type="entry name" value="AT_hook_DNA-bd_motif"/>
</dbReference>
<evidence type="ECO:0000259" key="8">
    <source>
        <dbReference type="Pfam" id="PF04182"/>
    </source>
</evidence>
<feature type="region of interest" description="Disordered" evidence="7">
    <location>
        <begin position="79"/>
        <end position="100"/>
    </location>
</feature>
<dbReference type="SUPFAM" id="SSF46785">
    <property type="entry name" value="Winged helix' DNA-binding domain"/>
    <property type="match status" value="1"/>
</dbReference>
<dbReference type="GeneID" id="63825996"/>
<organism evidence="10 11">
    <name type="scientific">Laetiporus sulphureus 93-53</name>
    <dbReference type="NCBI Taxonomy" id="1314785"/>
    <lineage>
        <taxon>Eukaryota</taxon>
        <taxon>Fungi</taxon>
        <taxon>Dikarya</taxon>
        <taxon>Basidiomycota</taxon>
        <taxon>Agaricomycotina</taxon>
        <taxon>Agaricomycetes</taxon>
        <taxon>Polyporales</taxon>
        <taxon>Laetiporus</taxon>
    </lineage>
</organism>
<dbReference type="PANTHER" id="PTHR15180">
    <property type="entry name" value="GENERAL TRANSCRIPTION FACTOR 3C POLYPEPTIDE 1"/>
    <property type="match status" value="1"/>
</dbReference>
<dbReference type="InterPro" id="IPR035625">
    <property type="entry name" value="Tfc3-like_eWH"/>
</dbReference>
<dbReference type="GO" id="GO:0003677">
    <property type="term" value="F:DNA binding"/>
    <property type="evidence" value="ECO:0007669"/>
    <property type="project" value="UniProtKB-KW"/>
</dbReference>
<evidence type="ECO:0000256" key="3">
    <source>
        <dbReference type="ARBA" id="ARBA00023125"/>
    </source>
</evidence>
<dbReference type="InParanoid" id="A0A165E601"/>
<dbReference type="InterPro" id="IPR044210">
    <property type="entry name" value="Tfc3-like"/>
</dbReference>
<evidence type="ECO:0000256" key="1">
    <source>
        <dbReference type="ARBA" id="ARBA00004123"/>
    </source>
</evidence>
<dbReference type="Pfam" id="PF20222">
    <property type="entry name" value="DUF6581"/>
    <property type="match status" value="1"/>
</dbReference>
<protein>
    <submittedName>
        <fullName evidence="10">Uncharacterized protein</fullName>
    </submittedName>
</protein>
<feature type="compositionally biased region" description="Basic residues" evidence="7">
    <location>
        <begin position="1578"/>
        <end position="1587"/>
    </location>
</feature>
<feature type="region of interest" description="Disordered" evidence="7">
    <location>
        <begin position="1954"/>
        <end position="1989"/>
    </location>
</feature>
<dbReference type="EMBL" id="KV427625">
    <property type="protein sequence ID" value="KZT06305.1"/>
    <property type="molecule type" value="Genomic_DNA"/>
</dbReference>
<keyword evidence="2" id="KW-0597">Phosphoprotein</keyword>
<gene>
    <name evidence="10" type="ORF">LAESUDRAFT_726133</name>
</gene>
<dbReference type="PRINTS" id="PR00929">
    <property type="entry name" value="ATHOOK"/>
</dbReference>
<feature type="compositionally biased region" description="Polar residues" evidence="7">
    <location>
        <begin position="910"/>
        <end position="928"/>
    </location>
</feature>
<accession>A0A165E601</accession>
<evidence type="ECO:0000256" key="7">
    <source>
        <dbReference type="SAM" id="MobiDB-lite"/>
    </source>
</evidence>
<feature type="domain" description="Transcription factor tau subunit sfc3/Tfc3 C-terminal" evidence="9">
    <location>
        <begin position="1598"/>
        <end position="1949"/>
    </location>
</feature>
<evidence type="ECO:0000256" key="2">
    <source>
        <dbReference type="ARBA" id="ARBA00022553"/>
    </source>
</evidence>
<dbReference type="InterPro" id="IPR007309">
    <property type="entry name" value="TFIIIC_Bblock-bd"/>
</dbReference>
<dbReference type="OrthoDB" id="68020at2759"/>
<sequence>MDELIHHCVRELAFDGELGCDVSRLREFIQGFYARNSSTAAQKVDDAYCAYVWAVIAQQPTVRVGMVPPGGATEVHIAPQASAKRKAKTKGEKPPEALPAPEGLQIIPDAAIRPLEELRAEYGEGLRIAVDSDTAFTAITGSHIRHPKLTSMVYTALQFISRGRDEGISVIDLGKKSGYDQKTCFYLIKQLVDLDLVVKRRKPGVSTNICVHKYFFDRSEVWKQVLKEEAQAAESQQRGGPDESKQESDEEDVQDTTPSTVQFDPIDSRHLSSLPLVRARITKLLQSSPHGIHSSTNVLVRIGFANPTKSDRRFFRTLIRELLDQGVIEKVQVMHPDKQRFPNRKTTCIRLVHPHEVPLAEDQIPAVPLKEIAEVGNPLKVDLTIYKQIINLLDESGTKGMTMNELSAALCNFDKRTIELLLTRLEHDPPPPHLGDLGIAQQAENYGRERRYKYYTVAHFHTIAARENFEDHQYKDVDLDQAGGFMQVKESAFYDDESALKRYVDNFKTIQDANVADTAKKSKGKQRVWKNPILPDGTVKRGRPRKYPVSEDAATSKKASMKRKRTEESTLEERPELSAGDIQTAETPPPKRKRGRPPKQRIEPAVAACTTLEGTISAGPSVSADMAPPEAVPKRRGRPPKQKAAPVVSADAGVDQTSSVQPEPVQRKRGRPRKSIPQPEPVTAEQPNDRMDEEPAPDAISVAVSDGDSPDGLSQMLVNADNSLDMSTAVDESLISMDTSMAADESFTTHQTVPSDLSSASISASAAQLLRPLPRSCQPLQSANVPSPSIGTHVIATEQHPIDLQSDAEEADVVSDQARRPVTANVGPPLSAPVSASLGVPLPAAGGSLDIPLSDVCGSAPPALAGIPIDPMLLDTHDQVTSLTDGVLHQDVSQDRSSSAASLYIAENNVSSQSNTAKRPNPGATTPAPSAKRAKTDSETENRYHSKVKLTQSRREKEFMRVITDAGGIVNVSSKGFYEAYSAVIEAITKAGEIASTLPGTRIDKRTVEATLSDLESRQKVKVITTSVKTSTGGHRSVRVAYLPDITESDLNTFLSNLRIQQFPTSAPIKSIEEPTVYGGKPSKLRSATTSAGFARDVLQGKNPATMQQLVQSGDTAVREALLGEKSTLAQLYGYIPGKAARARELHLWTVKLFESKASSPHIVSTEQRVVSFSLYVSELPISLYCAFVSTLWQSDELPSLLASDEGRMTPIVKVAPLIRDGLQIARSRSRERLLELLYMLCCLRLVDPLQPTKSDDPAVRCARGETSPSAFDIVPVDSWSPTTAPVFWRFNTIVPLHLWALSEHSPPPFWKNVTVESPGQCIEYWRELQYVSIHTEHCKHIVVATVDESVHAKIGKTLKRSNSWIDRYVLSWYQTEYLRQNVDQPTGSTPLQDQENGAARIQHISWVVCAPTGVVEEFFTKAHRKHRKEQKKMQERAEQRIEEKKAREAKSKAILAQKAEEARLQRELDWDAMVSNVHPEPLKGSAAARVRRIRSQFLQSSAKNRKKWETQIAKAIEEANMAAKQVLSTNRLSPPRMTLGIVPLPPVVANASEKTVEEIISQQGPPLVPCIQEAKEKTKKKGKGRKKDGLLPAEPSRRHRFQWNRDFDELARDAYVIIKARCRGHGRLEFAALQQAFPAVPRNSVRQRVVSLKEVPGAATYMQRLEDKWYEVWVQHRGTPNLPDADPESPTNFDLVAHIKFLRNHVDKNALRVGFLQMEKESTIVLPGTIDQLESSWNIIEKPPIAPKWDFIWTGVAEEGREKQFVQQAFTMDANEIPPTQCQHSESVYVAEAALKMVMGTPNDTYDAQAAAVFLSSVGENAVQAASKDLLARGVFSKIIRDPTRSRPGRALKISDSNQNALGGSLSQDIFQDASALEDLLGQDEDNAWREWSLLSSDGDMAAMLELVLDNKIEFKVDTTHAQERRATVDWNSKKADDDDIETALLARASIPLASSSPPQAAEDSAQEEQIQAVKSFGEDQSDEHGRTASGEMAFCRFTSNSLIDCAACLHDSKVSILQEAGEHEEMVISALLEELNSARSVGISRERLLTNTGPSSTIQASAIINRLINASIPLAYWAGYTKIILVSAAHIRPWAVCLSDTDGRSVMLFPRRWIDITGRRINDVWEAALRAVLGIVVFRPGICQAEIRWRLRSVYDRWEVNDVLHHIREEGYANRRVGEPLCVPDSWPADEEEERSAFWFLRDDKSWYHI</sequence>
<proteinExistence type="predicted"/>
<feature type="region of interest" description="Disordered" evidence="7">
    <location>
        <begin position="1577"/>
        <end position="1598"/>
    </location>
</feature>
<keyword evidence="6" id="KW-0175">Coiled coil</keyword>
<reference evidence="10 11" key="1">
    <citation type="journal article" date="2016" name="Mol. Biol. Evol.">
        <title>Comparative Genomics of Early-Diverging Mushroom-Forming Fungi Provides Insights into the Origins of Lignocellulose Decay Capabilities.</title>
        <authorList>
            <person name="Nagy L.G."/>
            <person name="Riley R."/>
            <person name="Tritt A."/>
            <person name="Adam C."/>
            <person name="Daum C."/>
            <person name="Floudas D."/>
            <person name="Sun H."/>
            <person name="Yadav J.S."/>
            <person name="Pangilinan J."/>
            <person name="Larsson K.H."/>
            <person name="Matsuura K."/>
            <person name="Barry K."/>
            <person name="Labutti K."/>
            <person name="Kuo R."/>
            <person name="Ohm R.A."/>
            <person name="Bhattacharya S.S."/>
            <person name="Shirouzu T."/>
            <person name="Yoshinaga Y."/>
            <person name="Martin F.M."/>
            <person name="Grigoriev I.V."/>
            <person name="Hibbett D.S."/>
        </authorList>
    </citation>
    <scope>NUCLEOTIDE SEQUENCE [LARGE SCALE GENOMIC DNA]</scope>
    <source>
        <strain evidence="10 11">93-53</strain>
    </source>
</reference>
<dbReference type="Proteomes" id="UP000076871">
    <property type="component" value="Unassembled WGS sequence"/>
</dbReference>
<feature type="region of interest" description="Disordered" evidence="7">
    <location>
        <begin position="616"/>
        <end position="716"/>
    </location>
</feature>
<dbReference type="RefSeq" id="XP_040764045.1">
    <property type="nucleotide sequence ID" value="XM_040908967.1"/>
</dbReference>
<dbReference type="GO" id="GO:0000127">
    <property type="term" value="C:transcription factor TFIIIC complex"/>
    <property type="evidence" value="ECO:0007669"/>
    <property type="project" value="InterPro"/>
</dbReference>
<dbReference type="InterPro" id="IPR046488">
    <property type="entry name" value="Sfc3/Tfc3_C"/>
</dbReference>
<evidence type="ECO:0000313" key="10">
    <source>
        <dbReference type="EMBL" id="KZT06305.1"/>
    </source>
</evidence>
<dbReference type="GO" id="GO:0005634">
    <property type="term" value="C:nucleus"/>
    <property type="evidence" value="ECO:0007669"/>
    <property type="project" value="UniProtKB-SubCell"/>
</dbReference>
<evidence type="ECO:0000256" key="4">
    <source>
        <dbReference type="ARBA" id="ARBA00023163"/>
    </source>
</evidence>
<evidence type="ECO:0000313" key="11">
    <source>
        <dbReference type="Proteomes" id="UP000076871"/>
    </source>
</evidence>
<keyword evidence="4" id="KW-0804">Transcription</keyword>
<evidence type="ECO:0000256" key="5">
    <source>
        <dbReference type="ARBA" id="ARBA00023242"/>
    </source>
</evidence>
<feature type="region of interest" description="Disordered" evidence="7">
    <location>
        <begin position="230"/>
        <end position="266"/>
    </location>
</feature>
<feature type="region of interest" description="Disordered" evidence="7">
    <location>
        <begin position="517"/>
        <end position="603"/>
    </location>
</feature>